<evidence type="ECO:0000256" key="2">
    <source>
        <dbReference type="ARBA" id="ARBA00010393"/>
    </source>
</evidence>
<dbReference type="InterPro" id="IPR051451">
    <property type="entry name" value="PhoH2-like"/>
</dbReference>
<evidence type="ECO:0000313" key="12">
    <source>
        <dbReference type="Proteomes" id="UP000217979"/>
    </source>
</evidence>
<dbReference type="GO" id="GO:0005524">
    <property type="term" value="F:ATP binding"/>
    <property type="evidence" value="ECO:0007669"/>
    <property type="project" value="UniProtKB-KW"/>
</dbReference>
<dbReference type="InterPro" id="IPR027417">
    <property type="entry name" value="P-loop_NTPase"/>
</dbReference>
<protein>
    <recommendedName>
        <fullName evidence="6">Protein PhoH</fullName>
    </recommendedName>
    <alternativeName>
        <fullName evidence="7">Phosphate starvation-inducible protein PsiH</fullName>
    </alternativeName>
</protein>
<dbReference type="Pfam" id="PF02562">
    <property type="entry name" value="PhoH"/>
    <property type="match status" value="1"/>
</dbReference>
<dbReference type="PANTHER" id="PTHR30473">
    <property type="entry name" value="PROTEIN PHOH"/>
    <property type="match status" value="1"/>
</dbReference>
<dbReference type="AlphaFoldDB" id="A0A291DZS4"/>
<evidence type="ECO:0000313" key="11">
    <source>
        <dbReference type="EMBL" id="SQC93915.1"/>
    </source>
</evidence>
<dbReference type="SUPFAM" id="SSF52540">
    <property type="entry name" value="P-loop containing nucleoside triphosphate hydrolases"/>
    <property type="match status" value="1"/>
</dbReference>
<evidence type="ECO:0000256" key="6">
    <source>
        <dbReference type="ARBA" id="ARBA00073277"/>
    </source>
</evidence>
<dbReference type="EMBL" id="CP023525">
    <property type="protein sequence ID" value="ATF93320.1"/>
    <property type="molecule type" value="Genomic_DNA"/>
</dbReference>
<comment type="subcellular location">
    <subcellularLocation>
        <location evidence="1">Cytoplasm</location>
    </subcellularLocation>
</comment>
<evidence type="ECO:0000256" key="5">
    <source>
        <dbReference type="ARBA" id="ARBA00022840"/>
    </source>
</evidence>
<evidence type="ECO:0000313" key="10">
    <source>
        <dbReference type="EMBL" id="ATF93320.1"/>
    </source>
</evidence>
<evidence type="ECO:0000256" key="8">
    <source>
        <dbReference type="SAM" id="MobiDB-lite"/>
    </source>
</evidence>
<feature type="region of interest" description="Disordered" evidence="8">
    <location>
        <begin position="34"/>
        <end position="94"/>
    </location>
</feature>
<keyword evidence="5" id="KW-0067">ATP-binding</keyword>
<evidence type="ECO:0000256" key="4">
    <source>
        <dbReference type="ARBA" id="ARBA00022741"/>
    </source>
</evidence>
<proteinExistence type="inferred from homology"/>
<dbReference type="Proteomes" id="UP000251197">
    <property type="component" value="Unassembled WGS sequence"/>
</dbReference>
<feature type="compositionally biased region" description="Polar residues" evidence="8">
    <location>
        <begin position="36"/>
        <end position="73"/>
    </location>
</feature>
<evidence type="ECO:0000256" key="7">
    <source>
        <dbReference type="ARBA" id="ARBA00078236"/>
    </source>
</evidence>
<dbReference type="GO" id="GO:0005829">
    <property type="term" value="C:cytosol"/>
    <property type="evidence" value="ECO:0007669"/>
    <property type="project" value="TreeGrafter"/>
</dbReference>
<gene>
    <name evidence="11" type="primary">phoH</name>
    <name evidence="10" type="ORF">CO704_14955</name>
    <name evidence="11" type="ORF">NCTC12120_07030</name>
</gene>
<feature type="domain" description="PhoH-like protein" evidence="9">
    <location>
        <begin position="150"/>
        <end position="355"/>
    </location>
</feature>
<dbReference type="FunFam" id="3.40.50.300:FF:000455">
    <property type="entry name" value="Phosphate starvation-inducible ATPase PhoH"/>
    <property type="match status" value="1"/>
</dbReference>
<organism evidence="10 12">
    <name type="scientific">Cedecea neteri</name>
    <dbReference type="NCBI Taxonomy" id="158822"/>
    <lineage>
        <taxon>Bacteria</taxon>
        <taxon>Pseudomonadati</taxon>
        <taxon>Pseudomonadota</taxon>
        <taxon>Gammaproteobacteria</taxon>
        <taxon>Enterobacterales</taxon>
        <taxon>Enterobacteriaceae</taxon>
        <taxon>Cedecea</taxon>
    </lineage>
</organism>
<keyword evidence="4" id="KW-0547">Nucleotide-binding</keyword>
<evidence type="ECO:0000256" key="1">
    <source>
        <dbReference type="ARBA" id="ARBA00004496"/>
    </source>
</evidence>
<dbReference type="EMBL" id="UAVU01000012">
    <property type="protein sequence ID" value="SQC93915.1"/>
    <property type="molecule type" value="Genomic_DNA"/>
</dbReference>
<dbReference type="NCBIfam" id="NF007827">
    <property type="entry name" value="PRK10536.1"/>
    <property type="match status" value="1"/>
</dbReference>
<dbReference type="STRING" id="158822.LH23_13315"/>
<evidence type="ECO:0000256" key="3">
    <source>
        <dbReference type="ARBA" id="ARBA00022490"/>
    </source>
</evidence>
<reference evidence="11 13" key="2">
    <citation type="submission" date="2018-06" db="EMBL/GenBank/DDBJ databases">
        <authorList>
            <consortium name="Pathogen Informatics"/>
            <person name="Doyle S."/>
        </authorList>
    </citation>
    <scope>NUCLEOTIDE SEQUENCE [LARGE SCALE GENOMIC DNA]</scope>
    <source>
        <strain evidence="11 13">NCTC12120</strain>
    </source>
</reference>
<accession>A0A291DZS4</accession>
<comment type="similarity">
    <text evidence="2">Belongs to the PhoH family.</text>
</comment>
<reference evidence="10 12" key="1">
    <citation type="submission" date="2017-09" db="EMBL/GenBank/DDBJ databases">
        <title>FDA dAtabase for Regulatory Grade micrObial Sequences (FDA-ARGOS): Supporting development and validation of Infectious Disease Dx tests.</title>
        <authorList>
            <person name="Minogue T."/>
            <person name="Wolcott M."/>
            <person name="Wasieloski L."/>
            <person name="Aguilar W."/>
            <person name="Moore D."/>
            <person name="Tallon L."/>
            <person name="Sadzewicz L."/>
            <person name="Ott S."/>
            <person name="Zhao X."/>
            <person name="Nagaraj S."/>
            <person name="Vavikolanu K."/>
            <person name="Aluvathingal J."/>
            <person name="Nadendla S."/>
            <person name="Sichtig H."/>
        </authorList>
    </citation>
    <scope>NUCLEOTIDE SEQUENCE [LARGE SCALE GENOMIC DNA]</scope>
    <source>
        <strain evidence="10 12">FDAARGOS_392</strain>
    </source>
</reference>
<dbReference type="InterPro" id="IPR003714">
    <property type="entry name" value="PhoH"/>
</dbReference>
<keyword evidence="3" id="KW-0963">Cytoplasm</keyword>
<sequence>MVGSCTGRLLKHFTRTTQRGGLSSGFAIFTAKFPHSESNQRPNGASGDVSRSFSAPSQPAVNGLQGSQTSSVSEHNRACPGGAGNETNCKVPSMGRQKAVIKARREAKRVLRRDSRSHRQREEESVTTLVQMSGVESIGMARDSRDHSPIEARNEAQAHYLNAIEKKQLIFATGEAGCGKTFISAAKAAEALIHKDVDRIIVTRPVLQADEDLGFLPGDISEKFAPYFRPVYDILVRRLGSSFMQYCLRPEIGKVEIAPFAYMRGRTFENAVVILDEAQNVTAAQMKMFLTRLGENVTVIVNGDITQCDLPAGVPSGLSDALNRFEEDDMVGVVRFGKQDCVRSALCQRTLNAYD</sequence>
<name>A0A291DZS4_9ENTR</name>
<evidence type="ECO:0000259" key="9">
    <source>
        <dbReference type="Pfam" id="PF02562"/>
    </source>
</evidence>
<dbReference type="Gene3D" id="3.40.50.300">
    <property type="entry name" value="P-loop containing nucleotide triphosphate hydrolases"/>
    <property type="match status" value="1"/>
</dbReference>
<dbReference type="PANTHER" id="PTHR30473:SF3">
    <property type="entry name" value="PROTEIN PHOH"/>
    <property type="match status" value="1"/>
</dbReference>
<evidence type="ECO:0000313" key="13">
    <source>
        <dbReference type="Proteomes" id="UP000251197"/>
    </source>
</evidence>
<dbReference type="Proteomes" id="UP000217979">
    <property type="component" value="Chromosome"/>
</dbReference>